<organism evidence="3 4">
    <name type="scientific">Reticulomyxa filosa</name>
    <dbReference type="NCBI Taxonomy" id="46433"/>
    <lineage>
        <taxon>Eukaryota</taxon>
        <taxon>Sar</taxon>
        <taxon>Rhizaria</taxon>
        <taxon>Retaria</taxon>
        <taxon>Foraminifera</taxon>
        <taxon>Monothalamids</taxon>
        <taxon>Reticulomyxidae</taxon>
        <taxon>Reticulomyxa</taxon>
    </lineage>
</organism>
<feature type="transmembrane region" description="Helical" evidence="2">
    <location>
        <begin position="33"/>
        <end position="51"/>
    </location>
</feature>
<evidence type="ECO:0000256" key="1">
    <source>
        <dbReference type="SAM" id="MobiDB-lite"/>
    </source>
</evidence>
<protein>
    <submittedName>
        <fullName evidence="3">Uncharacterized protein</fullName>
    </submittedName>
</protein>
<dbReference type="EMBL" id="ASPP01041898">
    <property type="protein sequence ID" value="ETO00127.1"/>
    <property type="molecule type" value="Genomic_DNA"/>
</dbReference>
<evidence type="ECO:0000256" key="2">
    <source>
        <dbReference type="SAM" id="Phobius"/>
    </source>
</evidence>
<name>X6LG60_RETFI</name>
<dbReference type="AlphaFoldDB" id="X6LG60"/>
<keyword evidence="4" id="KW-1185">Reference proteome</keyword>
<keyword evidence="2" id="KW-1133">Transmembrane helix</keyword>
<keyword evidence="2" id="KW-0812">Transmembrane</keyword>
<proteinExistence type="predicted"/>
<keyword evidence="2" id="KW-0472">Membrane</keyword>
<comment type="caution">
    <text evidence="3">The sequence shown here is derived from an EMBL/GenBank/DDBJ whole genome shotgun (WGS) entry which is preliminary data.</text>
</comment>
<sequence>MLVTVIYASTSHKRKKRKIGVEIYPRILDDEKWFVLFIYIDIFLLCDVAVFKKNICILFIYLFPHPQTKVLLVSLYDRQSADEFPSNMAAVILKVELEKGKIKNKGVEVGAGGNVIIKENKRGRKKGKKGKNEKIKKKKKREKKRKKKEKKKRKSDRNKKS</sequence>
<evidence type="ECO:0000313" key="3">
    <source>
        <dbReference type="EMBL" id="ETO00127.1"/>
    </source>
</evidence>
<dbReference type="Proteomes" id="UP000023152">
    <property type="component" value="Unassembled WGS sequence"/>
</dbReference>
<reference evidence="3 4" key="1">
    <citation type="journal article" date="2013" name="Curr. Biol.">
        <title>The Genome of the Foraminiferan Reticulomyxa filosa.</title>
        <authorList>
            <person name="Glockner G."/>
            <person name="Hulsmann N."/>
            <person name="Schleicher M."/>
            <person name="Noegel A.A."/>
            <person name="Eichinger L."/>
            <person name="Gallinger C."/>
            <person name="Pawlowski J."/>
            <person name="Sierra R."/>
            <person name="Euteneuer U."/>
            <person name="Pillet L."/>
            <person name="Moustafa A."/>
            <person name="Platzer M."/>
            <person name="Groth M."/>
            <person name="Szafranski K."/>
            <person name="Schliwa M."/>
        </authorList>
    </citation>
    <scope>NUCLEOTIDE SEQUENCE [LARGE SCALE GENOMIC DNA]</scope>
</reference>
<accession>X6LG60</accession>
<gene>
    <name evidence="3" type="ORF">RFI_37333</name>
</gene>
<evidence type="ECO:0000313" key="4">
    <source>
        <dbReference type="Proteomes" id="UP000023152"/>
    </source>
</evidence>
<feature type="region of interest" description="Disordered" evidence="1">
    <location>
        <begin position="118"/>
        <end position="161"/>
    </location>
</feature>
<feature type="compositionally biased region" description="Basic residues" evidence="1">
    <location>
        <begin position="121"/>
        <end position="161"/>
    </location>
</feature>